<dbReference type="Proteomes" id="UP000239757">
    <property type="component" value="Unassembled WGS sequence"/>
</dbReference>
<dbReference type="EMBL" id="KZ663746">
    <property type="protein sequence ID" value="PPS10264.1"/>
    <property type="molecule type" value="Genomic_DNA"/>
</dbReference>
<gene>
    <name evidence="1" type="ORF">GOBAR_AA10377</name>
</gene>
<dbReference type="AlphaFoldDB" id="A0A2P5Y3S8"/>
<accession>A0A2P5Y3S8</accession>
<sequence length="76" mass="8560">MARASLTPMSKKQNRALSMARPWFSIPTPVVYYQVHPQPCRTAVGIYGTPCFGEIMSYFHTAVSDGRVSSPVWPWL</sequence>
<name>A0A2P5Y3S8_GOSBA</name>
<reference evidence="1 2" key="1">
    <citation type="submission" date="2015-01" db="EMBL/GenBank/DDBJ databases">
        <title>Genome of allotetraploid Gossypium barbadense reveals genomic plasticity and fiber elongation in cotton evolution.</title>
        <authorList>
            <person name="Chen X."/>
            <person name="Liu X."/>
            <person name="Zhao B."/>
            <person name="Zheng H."/>
            <person name="Hu Y."/>
            <person name="Lu G."/>
            <person name="Yang C."/>
            <person name="Chen J."/>
            <person name="Shan C."/>
            <person name="Zhang L."/>
            <person name="Zhou Y."/>
            <person name="Wang L."/>
            <person name="Guo W."/>
            <person name="Bai Y."/>
            <person name="Ruan J."/>
            <person name="Shangguan X."/>
            <person name="Mao Y."/>
            <person name="Jiang J."/>
            <person name="Zhu Y."/>
            <person name="Lei J."/>
            <person name="Kang H."/>
            <person name="Chen S."/>
            <person name="He X."/>
            <person name="Wang R."/>
            <person name="Wang Y."/>
            <person name="Chen J."/>
            <person name="Wang L."/>
            <person name="Yu S."/>
            <person name="Wang B."/>
            <person name="Wei J."/>
            <person name="Song S."/>
            <person name="Lu X."/>
            <person name="Gao Z."/>
            <person name="Gu W."/>
            <person name="Deng X."/>
            <person name="Ma D."/>
            <person name="Wang S."/>
            <person name="Liang W."/>
            <person name="Fang L."/>
            <person name="Cai C."/>
            <person name="Zhu X."/>
            <person name="Zhou B."/>
            <person name="Zhang Y."/>
            <person name="Chen Z."/>
            <person name="Xu S."/>
            <person name="Zhu R."/>
            <person name="Wang S."/>
            <person name="Zhang T."/>
            <person name="Zhao G."/>
        </authorList>
    </citation>
    <scope>NUCLEOTIDE SEQUENCE [LARGE SCALE GENOMIC DNA]</scope>
    <source>
        <strain evidence="2">cv. Xinhai21</strain>
        <tissue evidence="1">Leaf</tissue>
    </source>
</reference>
<protein>
    <submittedName>
        <fullName evidence="1">Uncharacterized protein</fullName>
    </submittedName>
</protein>
<organism evidence="1 2">
    <name type="scientific">Gossypium barbadense</name>
    <name type="common">Sea Island cotton</name>
    <name type="synonym">Hibiscus barbadensis</name>
    <dbReference type="NCBI Taxonomy" id="3634"/>
    <lineage>
        <taxon>Eukaryota</taxon>
        <taxon>Viridiplantae</taxon>
        <taxon>Streptophyta</taxon>
        <taxon>Embryophyta</taxon>
        <taxon>Tracheophyta</taxon>
        <taxon>Spermatophyta</taxon>
        <taxon>Magnoliopsida</taxon>
        <taxon>eudicotyledons</taxon>
        <taxon>Gunneridae</taxon>
        <taxon>Pentapetalae</taxon>
        <taxon>rosids</taxon>
        <taxon>malvids</taxon>
        <taxon>Malvales</taxon>
        <taxon>Malvaceae</taxon>
        <taxon>Malvoideae</taxon>
        <taxon>Gossypium</taxon>
    </lineage>
</organism>
<proteinExistence type="predicted"/>
<evidence type="ECO:0000313" key="1">
    <source>
        <dbReference type="EMBL" id="PPS10264.1"/>
    </source>
</evidence>
<evidence type="ECO:0000313" key="2">
    <source>
        <dbReference type="Proteomes" id="UP000239757"/>
    </source>
</evidence>